<feature type="non-terminal residue" evidence="2">
    <location>
        <position position="1"/>
    </location>
</feature>
<dbReference type="Proteomes" id="UP000054270">
    <property type="component" value="Unassembled WGS sequence"/>
</dbReference>
<sequence length="278" mass="30969">VPNPYTPLAYLSPEQAYQTTVTNYASVGALAVLIWDILENGVADYHLFKSRFNISLIAYFASRYVAMGATILVLWVYLQIRAPTGHCLAFDKEVNSWCPLAITCSALLFFLRLRAVYNRNRIVVAIYLALWFGLLVAAILIPLGVIGGALGPQDYCEDVFVSNTVSIVQLTPLVYDTLVFVAISWRLCRISSVEPAGPRETFQVMLFGKHLPTFAKSILLDGQLYYLTTLLAGVTVLILTYSPGVPGPLRTLATDPYRVIVNIMACRVYRRTRMGMIR</sequence>
<feature type="transmembrane region" description="Helical" evidence="1">
    <location>
        <begin position="16"/>
        <end position="35"/>
    </location>
</feature>
<organism evidence="2 3">
    <name type="scientific">Hypholoma sublateritium (strain FD-334 SS-4)</name>
    <dbReference type="NCBI Taxonomy" id="945553"/>
    <lineage>
        <taxon>Eukaryota</taxon>
        <taxon>Fungi</taxon>
        <taxon>Dikarya</taxon>
        <taxon>Basidiomycota</taxon>
        <taxon>Agaricomycotina</taxon>
        <taxon>Agaricomycetes</taxon>
        <taxon>Agaricomycetidae</taxon>
        <taxon>Agaricales</taxon>
        <taxon>Agaricineae</taxon>
        <taxon>Strophariaceae</taxon>
        <taxon>Hypholoma</taxon>
    </lineage>
</organism>
<dbReference type="EMBL" id="KN817550">
    <property type="protein sequence ID" value="KJA22380.1"/>
    <property type="molecule type" value="Genomic_DNA"/>
</dbReference>
<evidence type="ECO:0000256" key="1">
    <source>
        <dbReference type="SAM" id="Phobius"/>
    </source>
</evidence>
<keyword evidence="1" id="KW-0472">Membrane</keyword>
<dbReference type="OrthoDB" id="3038990at2759"/>
<gene>
    <name evidence="2" type="ORF">HYPSUDRAFT_123076</name>
</gene>
<feature type="transmembrane region" description="Helical" evidence="1">
    <location>
        <begin position="123"/>
        <end position="146"/>
    </location>
</feature>
<protein>
    <submittedName>
        <fullName evidence="2">Uncharacterized protein</fullName>
    </submittedName>
</protein>
<proteinExistence type="predicted"/>
<dbReference type="AlphaFoldDB" id="A0A0D2PR82"/>
<keyword evidence="3" id="KW-1185">Reference proteome</keyword>
<accession>A0A0D2PR82</accession>
<keyword evidence="1" id="KW-0812">Transmembrane</keyword>
<feature type="transmembrane region" description="Helical" evidence="1">
    <location>
        <begin position="224"/>
        <end position="242"/>
    </location>
</feature>
<evidence type="ECO:0000313" key="2">
    <source>
        <dbReference type="EMBL" id="KJA22380.1"/>
    </source>
</evidence>
<keyword evidence="1" id="KW-1133">Transmembrane helix</keyword>
<evidence type="ECO:0000313" key="3">
    <source>
        <dbReference type="Proteomes" id="UP000054270"/>
    </source>
</evidence>
<reference evidence="3" key="1">
    <citation type="submission" date="2014-04" db="EMBL/GenBank/DDBJ databases">
        <title>Evolutionary Origins and Diversification of the Mycorrhizal Mutualists.</title>
        <authorList>
            <consortium name="DOE Joint Genome Institute"/>
            <consortium name="Mycorrhizal Genomics Consortium"/>
            <person name="Kohler A."/>
            <person name="Kuo A."/>
            <person name="Nagy L.G."/>
            <person name="Floudas D."/>
            <person name="Copeland A."/>
            <person name="Barry K.W."/>
            <person name="Cichocki N."/>
            <person name="Veneault-Fourrey C."/>
            <person name="LaButti K."/>
            <person name="Lindquist E.A."/>
            <person name="Lipzen A."/>
            <person name="Lundell T."/>
            <person name="Morin E."/>
            <person name="Murat C."/>
            <person name="Riley R."/>
            <person name="Ohm R."/>
            <person name="Sun H."/>
            <person name="Tunlid A."/>
            <person name="Henrissat B."/>
            <person name="Grigoriev I.V."/>
            <person name="Hibbett D.S."/>
            <person name="Martin F."/>
        </authorList>
    </citation>
    <scope>NUCLEOTIDE SEQUENCE [LARGE SCALE GENOMIC DNA]</scope>
    <source>
        <strain evidence="3">FD-334 SS-4</strain>
    </source>
</reference>
<name>A0A0D2PR82_HYPSF</name>
<feature type="transmembrane region" description="Helical" evidence="1">
    <location>
        <begin position="94"/>
        <end position="111"/>
    </location>
</feature>
<feature type="transmembrane region" description="Helical" evidence="1">
    <location>
        <begin position="56"/>
        <end position="78"/>
    </location>
</feature>
<feature type="non-terminal residue" evidence="2">
    <location>
        <position position="278"/>
    </location>
</feature>
<dbReference type="STRING" id="945553.A0A0D2PR82"/>